<gene>
    <name evidence="6" type="ORF">AYP45_07725</name>
</gene>
<evidence type="ECO:0000256" key="1">
    <source>
        <dbReference type="ARBA" id="ARBA00005417"/>
    </source>
</evidence>
<evidence type="ECO:0000256" key="3">
    <source>
        <dbReference type="ARBA" id="ARBA00022741"/>
    </source>
</evidence>
<dbReference type="AlphaFoldDB" id="A0A1V4AU66"/>
<dbReference type="Gene3D" id="3.40.50.300">
    <property type="entry name" value="P-loop containing nucleotide triphosphate hydrolases"/>
    <property type="match status" value="1"/>
</dbReference>
<comment type="similarity">
    <text evidence="1">Belongs to the ABC transporter superfamily.</text>
</comment>
<dbReference type="STRING" id="1004156.AYP45_07725"/>
<dbReference type="PANTHER" id="PTHR42734">
    <property type="entry name" value="METAL TRANSPORT SYSTEM ATP-BINDING PROTEIN TM_0124-RELATED"/>
    <property type="match status" value="1"/>
</dbReference>
<proteinExistence type="inferred from homology"/>
<comment type="caution">
    <text evidence="6">The sequence shown here is derived from an EMBL/GenBank/DDBJ whole genome shotgun (WGS) entry which is preliminary data.</text>
</comment>
<dbReference type="SMART" id="SM00382">
    <property type="entry name" value="AAA"/>
    <property type="match status" value="1"/>
</dbReference>
<dbReference type="InterPro" id="IPR050153">
    <property type="entry name" value="Metal_Ion_Import_ABC"/>
</dbReference>
<dbReference type="InterPro" id="IPR017871">
    <property type="entry name" value="ABC_transporter-like_CS"/>
</dbReference>
<dbReference type="CDD" id="cd03235">
    <property type="entry name" value="ABC_Metallic_Cations"/>
    <property type="match status" value="1"/>
</dbReference>
<evidence type="ECO:0000259" key="5">
    <source>
        <dbReference type="PROSITE" id="PS50893"/>
    </source>
</evidence>
<dbReference type="InterPro" id="IPR027417">
    <property type="entry name" value="P-loop_NTPase"/>
</dbReference>
<evidence type="ECO:0000256" key="4">
    <source>
        <dbReference type="ARBA" id="ARBA00022840"/>
    </source>
</evidence>
<dbReference type="PROSITE" id="PS50893">
    <property type="entry name" value="ABC_TRANSPORTER_2"/>
    <property type="match status" value="1"/>
</dbReference>
<keyword evidence="2" id="KW-0813">Transport</keyword>
<keyword evidence="3" id="KW-0547">Nucleotide-binding</keyword>
<dbReference type="InterPro" id="IPR003439">
    <property type="entry name" value="ABC_transporter-like_ATP-bd"/>
</dbReference>
<evidence type="ECO:0000313" key="7">
    <source>
        <dbReference type="Proteomes" id="UP000189681"/>
    </source>
</evidence>
<dbReference type="EMBL" id="AYTS01000064">
    <property type="protein sequence ID" value="OOP56689.1"/>
    <property type="molecule type" value="Genomic_DNA"/>
</dbReference>
<dbReference type="GO" id="GO:0005524">
    <property type="term" value="F:ATP binding"/>
    <property type="evidence" value="ECO:0007669"/>
    <property type="project" value="UniProtKB-KW"/>
</dbReference>
<dbReference type="InterPro" id="IPR003593">
    <property type="entry name" value="AAA+_ATPase"/>
</dbReference>
<sequence length="239" mass="26860">MITNNCITLKDVAIGYSRRLLLTDINFSLKAGEFTVLFGPNGCGKTTLFKTILRIIPPIQGTITYGGDSYPRFGYVPQRQTLDEIYPFTAEEVVFMGTFGQSKPFCPATSAIRIWIEQCLKDVGMLEARKQLFSELSGGQRQRILIARALATKPDILVLDEPVTGVDILAQRMIMELITLLHKKRELTIVMVTHQIHSIPKWIDKLIWINNNKMMIGSSLDILAPLIAEEASPQGTLWH</sequence>
<protein>
    <recommendedName>
        <fullName evidence="5">ABC transporter domain-containing protein</fullName>
    </recommendedName>
</protein>
<organism evidence="6 7">
    <name type="scientific">Candidatus Brocadia carolinensis</name>
    <dbReference type="NCBI Taxonomy" id="1004156"/>
    <lineage>
        <taxon>Bacteria</taxon>
        <taxon>Pseudomonadati</taxon>
        <taxon>Planctomycetota</taxon>
        <taxon>Candidatus Brocadiia</taxon>
        <taxon>Candidatus Brocadiales</taxon>
        <taxon>Candidatus Brocadiaceae</taxon>
        <taxon>Candidatus Brocadia</taxon>
    </lineage>
</organism>
<dbReference type="Proteomes" id="UP000189681">
    <property type="component" value="Unassembled WGS sequence"/>
</dbReference>
<dbReference type="GO" id="GO:0016887">
    <property type="term" value="F:ATP hydrolysis activity"/>
    <property type="evidence" value="ECO:0007669"/>
    <property type="project" value="InterPro"/>
</dbReference>
<dbReference type="PANTHER" id="PTHR42734:SF17">
    <property type="entry name" value="METAL TRANSPORT SYSTEM ATP-BINDING PROTEIN TM_0124-RELATED"/>
    <property type="match status" value="1"/>
</dbReference>
<dbReference type="SUPFAM" id="SSF52540">
    <property type="entry name" value="P-loop containing nucleoside triphosphate hydrolases"/>
    <property type="match status" value="1"/>
</dbReference>
<feature type="domain" description="ABC transporter" evidence="5">
    <location>
        <begin position="7"/>
        <end position="236"/>
    </location>
</feature>
<keyword evidence="4" id="KW-0067">ATP-binding</keyword>
<reference evidence="6 7" key="1">
    <citation type="journal article" date="2017" name="Water Res.">
        <title>Discovery and metagenomic analysis of an anammox bacterial enrichment related to Candidatus "Brocadia caroliniensis" in a full-scale glycerol-fed nitritation-denitritation separate centrate treatment process.</title>
        <authorList>
            <person name="Park H."/>
            <person name="Brotto A.C."/>
            <person name="van Loosdrecht M.C."/>
            <person name="Chandran K."/>
        </authorList>
    </citation>
    <scope>NUCLEOTIDE SEQUENCE [LARGE SCALE GENOMIC DNA]</scope>
    <source>
        <strain evidence="6">26THWARD</strain>
    </source>
</reference>
<accession>A0A1V4AU66</accession>
<evidence type="ECO:0000256" key="2">
    <source>
        <dbReference type="ARBA" id="ARBA00022448"/>
    </source>
</evidence>
<name>A0A1V4AU66_9BACT</name>
<evidence type="ECO:0000313" key="6">
    <source>
        <dbReference type="EMBL" id="OOP56689.1"/>
    </source>
</evidence>
<dbReference type="PROSITE" id="PS00211">
    <property type="entry name" value="ABC_TRANSPORTER_1"/>
    <property type="match status" value="1"/>
</dbReference>
<dbReference type="Pfam" id="PF00005">
    <property type="entry name" value="ABC_tran"/>
    <property type="match status" value="1"/>
</dbReference>